<dbReference type="EMBL" id="AGNK02006143">
    <property type="status" value="NOT_ANNOTATED_CDS"/>
    <property type="molecule type" value="Genomic_DNA"/>
</dbReference>
<sequence length="42" mass="4776">MRKTLNAISNNKKSLFSQKALETKRDQLMLELDLVNKAIAEA</sequence>
<dbReference type="InParanoid" id="K4AKQ6"/>
<dbReference type="EnsemblPlants" id="KQK92866">
    <property type="protein sequence ID" value="KQK92866"/>
    <property type="gene ID" value="SETIT_039481mg"/>
</dbReference>
<protein>
    <submittedName>
        <fullName evidence="1">Uncharacterized protein</fullName>
    </submittedName>
</protein>
<dbReference type="HOGENOM" id="CLU_3261515_0_0_1"/>
<name>K4AKQ6_SETIT</name>
<proteinExistence type="predicted"/>
<accession>K4AKQ6</accession>
<reference evidence="2" key="1">
    <citation type="journal article" date="2012" name="Nat. Biotechnol.">
        <title>Reference genome sequence of the model plant Setaria.</title>
        <authorList>
            <person name="Bennetzen J.L."/>
            <person name="Schmutz J."/>
            <person name="Wang H."/>
            <person name="Percifield R."/>
            <person name="Hawkins J."/>
            <person name="Pontaroli A.C."/>
            <person name="Estep M."/>
            <person name="Feng L."/>
            <person name="Vaughn J.N."/>
            <person name="Grimwood J."/>
            <person name="Jenkins J."/>
            <person name="Barry K."/>
            <person name="Lindquist E."/>
            <person name="Hellsten U."/>
            <person name="Deshpande S."/>
            <person name="Wang X."/>
            <person name="Wu X."/>
            <person name="Mitros T."/>
            <person name="Triplett J."/>
            <person name="Yang X."/>
            <person name="Ye C.Y."/>
            <person name="Mauro-Herrera M."/>
            <person name="Wang L."/>
            <person name="Li P."/>
            <person name="Sharma M."/>
            <person name="Sharma R."/>
            <person name="Ronald P.C."/>
            <person name="Panaud O."/>
            <person name="Kellogg E.A."/>
            <person name="Brutnell T.P."/>
            <person name="Doust A.N."/>
            <person name="Tuskan G.A."/>
            <person name="Rokhsar D."/>
            <person name="Devos K.M."/>
        </authorList>
    </citation>
    <scope>NUCLEOTIDE SEQUENCE [LARGE SCALE GENOMIC DNA]</scope>
    <source>
        <strain evidence="2">cv. Yugu1</strain>
    </source>
</reference>
<dbReference type="Gramene" id="KQK92866">
    <property type="protein sequence ID" value="KQK92866"/>
    <property type="gene ID" value="SETIT_039481mg"/>
</dbReference>
<organism evidence="1 2">
    <name type="scientific">Setaria italica</name>
    <name type="common">Foxtail millet</name>
    <name type="synonym">Panicum italicum</name>
    <dbReference type="NCBI Taxonomy" id="4555"/>
    <lineage>
        <taxon>Eukaryota</taxon>
        <taxon>Viridiplantae</taxon>
        <taxon>Streptophyta</taxon>
        <taxon>Embryophyta</taxon>
        <taxon>Tracheophyta</taxon>
        <taxon>Spermatophyta</taxon>
        <taxon>Magnoliopsida</taxon>
        <taxon>Liliopsida</taxon>
        <taxon>Poales</taxon>
        <taxon>Poaceae</taxon>
        <taxon>PACMAD clade</taxon>
        <taxon>Panicoideae</taxon>
        <taxon>Panicodae</taxon>
        <taxon>Paniceae</taxon>
        <taxon>Cenchrinae</taxon>
        <taxon>Setaria</taxon>
    </lineage>
</organism>
<keyword evidence="2" id="KW-1185">Reference proteome</keyword>
<evidence type="ECO:0000313" key="2">
    <source>
        <dbReference type="Proteomes" id="UP000004995"/>
    </source>
</evidence>
<dbReference type="Proteomes" id="UP000004995">
    <property type="component" value="Unassembled WGS sequence"/>
</dbReference>
<dbReference type="AlphaFoldDB" id="K4AKQ6"/>
<reference evidence="1" key="2">
    <citation type="submission" date="2018-08" db="UniProtKB">
        <authorList>
            <consortium name="EnsemblPlants"/>
        </authorList>
    </citation>
    <scope>IDENTIFICATION</scope>
    <source>
        <strain evidence="1">Yugu1</strain>
    </source>
</reference>
<evidence type="ECO:0000313" key="1">
    <source>
        <dbReference type="EnsemblPlants" id="KQK92866"/>
    </source>
</evidence>